<sequence length="363" mass="42748">MSEDQKIIEHAGVKYYKEEGKWYRLFPIREDKLPADIKTKKSKVNLQPESLLDIFKFLNFVQLLAVQQTSFYFKNFIDKYGKELARKKFEYLNLVPDTCFIFDGHELVELEPYDFQLSKQLEEKWKRGIEESIPMFLTSTDFTDKETVVCELRQDYKLYYLNLPWIPKSIEDMKIARSLLQLLFNCAFTTFEIDFTVINPQMIQLLFDEDKTNMPLQIHSQEIDLILYGNHVFDFVLNHLISNEFRFSIGCGIEYDVEKNLDVLFKIVANGGGSKFSTITCSFMDSKFYNFIIEQILEASQDFSRMVKKIKFDYMRGPRISTKRVEEAGVLILVNKHDPLIIFFISINENLSQDAVEVEITRL</sequence>
<organism evidence="1 2">
    <name type="scientific">Meloidogyne incognita</name>
    <name type="common">Southern root-knot nematode worm</name>
    <name type="synonym">Oxyuris incognita</name>
    <dbReference type="NCBI Taxonomy" id="6306"/>
    <lineage>
        <taxon>Eukaryota</taxon>
        <taxon>Metazoa</taxon>
        <taxon>Ecdysozoa</taxon>
        <taxon>Nematoda</taxon>
        <taxon>Chromadorea</taxon>
        <taxon>Rhabditida</taxon>
        <taxon>Tylenchina</taxon>
        <taxon>Tylenchomorpha</taxon>
        <taxon>Tylenchoidea</taxon>
        <taxon>Meloidogynidae</taxon>
        <taxon>Meloidogyninae</taxon>
        <taxon>Meloidogyne</taxon>
        <taxon>Meloidogyne incognita group</taxon>
    </lineage>
</organism>
<reference evidence="2" key="1">
    <citation type="submission" date="2022-11" db="UniProtKB">
        <authorList>
            <consortium name="WormBaseParasite"/>
        </authorList>
    </citation>
    <scope>IDENTIFICATION</scope>
</reference>
<proteinExistence type="predicted"/>
<protein>
    <submittedName>
        <fullName evidence="2">F-box domain-containing protein</fullName>
    </submittedName>
</protein>
<evidence type="ECO:0000313" key="2">
    <source>
        <dbReference type="WBParaSite" id="Minc3s05412g38194"/>
    </source>
</evidence>
<dbReference type="Proteomes" id="UP000887563">
    <property type="component" value="Unplaced"/>
</dbReference>
<dbReference type="AlphaFoldDB" id="A0A914NK38"/>
<dbReference type="WBParaSite" id="Minc3s05412g38194">
    <property type="protein sequence ID" value="Minc3s05412g38194"/>
    <property type="gene ID" value="Minc3s05412g38194"/>
</dbReference>
<name>A0A914NK38_MELIC</name>
<evidence type="ECO:0000313" key="1">
    <source>
        <dbReference type="Proteomes" id="UP000887563"/>
    </source>
</evidence>
<keyword evidence="1" id="KW-1185">Reference proteome</keyword>
<accession>A0A914NK38</accession>